<dbReference type="InterPro" id="IPR015897">
    <property type="entry name" value="CHK_kinase-like"/>
</dbReference>
<keyword evidence="2" id="KW-0418">Kinase</keyword>
<sequence length="422" mass="49838">MPEETCSNKIEESCEIPEWLNSEYFEQLLKKVKEDSTIKVQSVDVKYALPKGENYASVIYRVQVVFHRKDQLSVSRSYIVKGMALTDLAVQKLGEYNVYEKEMDVYELVVPDLKRLSRSLGDRSELYPSALTVDREHNVIIFDDLSKKGFIMPDRSVGLDLTHMKISIKLTAKLHATSLKLAEMHPTIFDRYTTGMMTRETNAFYPFFYETFDALAYEISTWDPKWHYYSNKLRKLRPHFIEQGLKVFDHESDDDLRVFAQGDLWVNNLMFKYDSNGKPIDIVLLDFQFCCYATPMIDLFYFFFTSANEEIRQNCFEELMQYYYYHLASYTKRLGYSKKIPTLHQFQKQLLKKMFYAVYSSMITLPVQINEDPTDADFDALMGDNERSQRFRRTIMTNKRYQRIIKGLLPLFDRKGLLDKLD</sequence>
<dbReference type="GO" id="GO:0016301">
    <property type="term" value="F:kinase activity"/>
    <property type="evidence" value="ECO:0007669"/>
    <property type="project" value="UniProtKB-KW"/>
</dbReference>
<evidence type="ECO:0000313" key="2">
    <source>
        <dbReference type="EMBL" id="JAV29933.1"/>
    </source>
</evidence>
<protein>
    <submittedName>
        <fullName evidence="2">Putative ecdysteroid kinase</fullName>
    </submittedName>
</protein>
<reference evidence="2" key="1">
    <citation type="submission" date="2017-01" db="EMBL/GenBank/DDBJ databases">
        <title>A deep insight into the sialotranscriptome of adult male and female Cluex tarsalis mosquitoes.</title>
        <authorList>
            <person name="Ribeiro J.M."/>
            <person name="Moreira F."/>
            <person name="Bernard K.A."/>
            <person name="Calvo E."/>
        </authorList>
    </citation>
    <scope>NUCLEOTIDE SEQUENCE</scope>
    <source>
        <strain evidence="2">Kern County</strain>
        <tissue evidence="2">Salivary glands</tissue>
    </source>
</reference>
<accession>A0A1Q3FR85</accession>
<dbReference type="PANTHER" id="PTHR11012">
    <property type="entry name" value="PROTEIN KINASE-LIKE DOMAIN-CONTAINING"/>
    <property type="match status" value="1"/>
</dbReference>
<proteinExistence type="predicted"/>
<organism evidence="2">
    <name type="scientific">Culex tarsalis</name>
    <name type="common">Encephalitis mosquito</name>
    <dbReference type="NCBI Taxonomy" id="7177"/>
    <lineage>
        <taxon>Eukaryota</taxon>
        <taxon>Metazoa</taxon>
        <taxon>Ecdysozoa</taxon>
        <taxon>Arthropoda</taxon>
        <taxon>Hexapoda</taxon>
        <taxon>Insecta</taxon>
        <taxon>Pterygota</taxon>
        <taxon>Neoptera</taxon>
        <taxon>Endopterygota</taxon>
        <taxon>Diptera</taxon>
        <taxon>Nematocera</taxon>
        <taxon>Culicoidea</taxon>
        <taxon>Culicidae</taxon>
        <taxon>Culicinae</taxon>
        <taxon>Culicini</taxon>
        <taxon>Culex</taxon>
        <taxon>Culex</taxon>
    </lineage>
</organism>
<dbReference type="SMART" id="SM00587">
    <property type="entry name" value="CHK"/>
    <property type="match status" value="1"/>
</dbReference>
<dbReference type="EMBL" id="GFDL01005112">
    <property type="protein sequence ID" value="JAV29933.1"/>
    <property type="molecule type" value="Transcribed_RNA"/>
</dbReference>
<feature type="domain" description="CHK kinase-like" evidence="1">
    <location>
        <begin position="140"/>
        <end position="333"/>
    </location>
</feature>
<name>A0A1Q3FR85_CULTA</name>
<dbReference type="PANTHER" id="PTHR11012:SF13">
    <property type="entry name" value="CHK KINASE-LIKE DOMAIN-CONTAINING PROTEIN-RELATED"/>
    <property type="match status" value="1"/>
</dbReference>
<dbReference type="InterPro" id="IPR011009">
    <property type="entry name" value="Kinase-like_dom_sf"/>
</dbReference>
<dbReference type="SUPFAM" id="SSF56112">
    <property type="entry name" value="Protein kinase-like (PK-like)"/>
    <property type="match status" value="1"/>
</dbReference>
<dbReference type="Pfam" id="PF02958">
    <property type="entry name" value="EcKL"/>
    <property type="match status" value="1"/>
</dbReference>
<dbReference type="Gene3D" id="3.90.1200.10">
    <property type="match status" value="1"/>
</dbReference>
<dbReference type="InterPro" id="IPR004119">
    <property type="entry name" value="EcKL"/>
</dbReference>
<dbReference type="AlphaFoldDB" id="A0A1Q3FR85"/>
<evidence type="ECO:0000259" key="1">
    <source>
        <dbReference type="SMART" id="SM00587"/>
    </source>
</evidence>
<keyword evidence="2" id="KW-0808">Transferase</keyword>